<dbReference type="AlphaFoldDB" id="A0AAD3SM89"/>
<dbReference type="Proteomes" id="UP001279734">
    <property type="component" value="Unassembled WGS sequence"/>
</dbReference>
<proteinExistence type="predicted"/>
<evidence type="ECO:0000313" key="3">
    <source>
        <dbReference type="Proteomes" id="UP001279734"/>
    </source>
</evidence>
<gene>
    <name evidence="2" type="ORF">Nepgr_016186</name>
</gene>
<accession>A0AAD3SM89</accession>
<name>A0AAD3SM89_NEPGR</name>
<evidence type="ECO:0000256" key="1">
    <source>
        <dbReference type="SAM" id="MobiDB-lite"/>
    </source>
</evidence>
<dbReference type="EMBL" id="BSYO01000014">
    <property type="protein sequence ID" value="GMH14345.1"/>
    <property type="molecule type" value="Genomic_DNA"/>
</dbReference>
<feature type="region of interest" description="Disordered" evidence="1">
    <location>
        <begin position="94"/>
        <end position="116"/>
    </location>
</feature>
<evidence type="ECO:0000313" key="2">
    <source>
        <dbReference type="EMBL" id="GMH14345.1"/>
    </source>
</evidence>
<protein>
    <submittedName>
        <fullName evidence="2">Uncharacterized protein</fullName>
    </submittedName>
</protein>
<comment type="caution">
    <text evidence="2">The sequence shown here is derived from an EMBL/GenBank/DDBJ whole genome shotgun (WGS) entry which is preliminary data.</text>
</comment>
<organism evidence="2 3">
    <name type="scientific">Nepenthes gracilis</name>
    <name type="common">Slender pitcher plant</name>
    <dbReference type="NCBI Taxonomy" id="150966"/>
    <lineage>
        <taxon>Eukaryota</taxon>
        <taxon>Viridiplantae</taxon>
        <taxon>Streptophyta</taxon>
        <taxon>Embryophyta</taxon>
        <taxon>Tracheophyta</taxon>
        <taxon>Spermatophyta</taxon>
        <taxon>Magnoliopsida</taxon>
        <taxon>eudicotyledons</taxon>
        <taxon>Gunneridae</taxon>
        <taxon>Pentapetalae</taxon>
        <taxon>Caryophyllales</taxon>
        <taxon>Nepenthaceae</taxon>
        <taxon>Nepenthes</taxon>
    </lineage>
</organism>
<sequence>MCLIGWDDTGRAVFGRHNMRAYTFVSILPAYGIPRMRRPFDTSYRVTESWGLTRTCDGGGGGRDWDYGGGWRSVERPLSLYLRGAQMVLKSDEPCETVEGGGVEEEEEEDDNRHTANEELARAKTKIFNSISALQALKQEVDLLKEAVQAGYGVDLDGGHGSEDLGPIQLRFQAVRNLLQTVDNELNN</sequence>
<reference evidence="2" key="1">
    <citation type="submission" date="2023-05" db="EMBL/GenBank/DDBJ databases">
        <title>Nepenthes gracilis genome sequencing.</title>
        <authorList>
            <person name="Fukushima K."/>
        </authorList>
    </citation>
    <scope>NUCLEOTIDE SEQUENCE</scope>
    <source>
        <strain evidence="2">SING2019-196</strain>
    </source>
</reference>
<keyword evidence="3" id="KW-1185">Reference proteome</keyword>